<accession>A0AAV8QD75</accession>
<organism evidence="2 3">
    <name type="scientific">Ensete ventricosum</name>
    <name type="common">Abyssinian banana</name>
    <name type="synonym">Musa ensete</name>
    <dbReference type="NCBI Taxonomy" id="4639"/>
    <lineage>
        <taxon>Eukaryota</taxon>
        <taxon>Viridiplantae</taxon>
        <taxon>Streptophyta</taxon>
        <taxon>Embryophyta</taxon>
        <taxon>Tracheophyta</taxon>
        <taxon>Spermatophyta</taxon>
        <taxon>Magnoliopsida</taxon>
        <taxon>Liliopsida</taxon>
        <taxon>Zingiberales</taxon>
        <taxon>Musaceae</taxon>
        <taxon>Ensete</taxon>
    </lineage>
</organism>
<feature type="region of interest" description="Disordered" evidence="1">
    <location>
        <begin position="50"/>
        <end position="75"/>
    </location>
</feature>
<comment type="caution">
    <text evidence="2">The sequence shown here is derived from an EMBL/GenBank/DDBJ whole genome shotgun (WGS) entry which is preliminary data.</text>
</comment>
<gene>
    <name evidence="2" type="ORF">OPV22_019869</name>
</gene>
<reference evidence="2 3" key="1">
    <citation type="submission" date="2022-12" db="EMBL/GenBank/DDBJ databases">
        <title>Chromosome-scale assembly of the Ensete ventricosum genome.</title>
        <authorList>
            <person name="Dussert Y."/>
            <person name="Stocks J."/>
            <person name="Wendawek A."/>
            <person name="Woldeyes F."/>
            <person name="Nichols R.A."/>
            <person name="Borrell J.S."/>
        </authorList>
    </citation>
    <scope>NUCLEOTIDE SEQUENCE [LARGE SCALE GENOMIC DNA]</scope>
    <source>
        <strain evidence="3">cv. Maze</strain>
        <tissue evidence="2">Seeds</tissue>
    </source>
</reference>
<dbReference type="Proteomes" id="UP001222027">
    <property type="component" value="Unassembled WGS sequence"/>
</dbReference>
<proteinExistence type="predicted"/>
<keyword evidence="3" id="KW-1185">Reference proteome</keyword>
<name>A0AAV8QD75_ENSVE</name>
<evidence type="ECO:0000256" key="1">
    <source>
        <dbReference type="SAM" id="MobiDB-lite"/>
    </source>
</evidence>
<sequence length="75" mass="8492">MEEEGDDMCMNESREKLALPHLKRLPSWEGGTIGSGKKVGWGMEWHQKRRKLHQPVDKIDCSCSSSSSSDPEEFA</sequence>
<dbReference type="EMBL" id="JAQQAF010000006">
    <property type="protein sequence ID" value="KAJ8476142.1"/>
    <property type="molecule type" value="Genomic_DNA"/>
</dbReference>
<dbReference type="AlphaFoldDB" id="A0AAV8QD75"/>
<evidence type="ECO:0000313" key="3">
    <source>
        <dbReference type="Proteomes" id="UP001222027"/>
    </source>
</evidence>
<protein>
    <submittedName>
        <fullName evidence="2">Uncharacterized protein</fullName>
    </submittedName>
</protein>
<evidence type="ECO:0000313" key="2">
    <source>
        <dbReference type="EMBL" id="KAJ8476142.1"/>
    </source>
</evidence>